<dbReference type="Proteomes" id="UP000523196">
    <property type="component" value="Unassembled WGS sequence"/>
</dbReference>
<evidence type="ECO:0000313" key="2">
    <source>
        <dbReference type="Proteomes" id="UP000523196"/>
    </source>
</evidence>
<evidence type="ECO:0000313" key="1">
    <source>
        <dbReference type="EMBL" id="MBB1059276.1"/>
    </source>
</evidence>
<proteinExistence type="predicted"/>
<name>A0A7W3TJ54_9GAMM</name>
<sequence>MFEVVKSDSKAYRVDHFPDVCPQCHHAIEPKYEMTRELGFLQSHVEKRIDVFFSCPRQSCRASFIAFYTVPPGVSSQLAIYDLDSVAPQMSKIPTLPDRVSSLSPSFVEIYSQADVAEQSNLDQICGCGYRKALEFLIKDFACHYHPAQIETIRGATLATVIRNHIDERSIKTRAELASWLGNDETHYVRKWSDKDLNDLKALLELTVAAVNHHLLADHYQSEMKPV</sequence>
<dbReference type="EMBL" id="JACHTF010000002">
    <property type="protein sequence ID" value="MBB1059276.1"/>
    <property type="molecule type" value="Genomic_DNA"/>
</dbReference>
<dbReference type="AlphaFoldDB" id="A0A7W3TJ54"/>
<comment type="caution">
    <text evidence="1">The sequence shown here is derived from an EMBL/GenBank/DDBJ whole genome shotgun (WGS) entry which is preliminary data.</text>
</comment>
<protein>
    <submittedName>
        <fullName evidence="1">DUF4145 domain-containing protein</fullName>
    </submittedName>
</protein>
<gene>
    <name evidence="1" type="ORF">H4F98_01675</name>
</gene>
<dbReference type="RefSeq" id="WP_182684940.1">
    <property type="nucleotide sequence ID" value="NZ_JACHTF010000002.1"/>
</dbReference>
<reference evidence="1 2" key="1">
    <citation type="submission" date="2020-08" db="EMBL/GenBank/DDBJ databases">
        <authorList>
            <person name="Xu S."/>
            <person name="Li A."/>
        </authorList>
    </citation>
    <scope>NUCLEOTIDE SEQUENCE [LARGE SCALE GENOMIC DNA]</scope>
    <source>
        <strain evidence="1 2">119BY6-57</strain>
    </source>
</reference>
<accession>A0A7W3TJ54</accession>
<keyword evidence="2" id="KW-1185">Reference proteome</keyword>
<organism evidence="1 2">
    <name type="scientific">Marilutibacter spongiae</name>
    <dbReference type="NCBI Taxonomy" id="2025720"/>
    <lineage>
        <taxon>Bacteria</taxon>
        <taxon>Pseudomonadati</taxon>
        <taxon>Pseudomonadota</taxon>
        <taxon>Gammaproteobacteria</taxon>
        <taxon>Lysobacterales</taxon>
        <taxon>Lysobacteraceae</taxon>
        <taxon>Marilutibacter</taxon>
    </lineage>
</organism>